<evidence type="ECO:0000256" key="1">
    <source>
        <dbReference type="SAM" id="MobiDB-lite"/>
    </source>
</evidence>
<evidence type="ECO:0000313" key="2">
    <source>
        <dbReference type="EMBL" id="KAF2179627.1"/>
    </source>
</evidence>
<evidence type="ECO:0000313" key="3">
    <source>
        <dbReference type="Proteomes" id="UP000800200"/>
    </source>
</evidence>
<dbReference type="EMBL" id="ML994664">
    <property type="protein sequence ID" value="KAF2179627.1"/>
    <property type="molecule type" value="Genomic_DNA"/>
</dbReference>
<name>A0A6A6DJE1_9PEZI</name>
<accession>A0A6A6DJE1</accession>
<protein>
    <submittedName>
        <fullName evidence="2">Uncharacterized protein</fullName>
    </submittedName>
</protein>
<proteinExistence type="predicted"/>
<dbReference type="AlphaFoldDB" id="A0A6A6DJE1"/>
<sequence>MSQATQPMVSSPISVPQWDPIATLGIDQKPDGHFTCSGVKNGTTDSCGYHLRGERASKINHLIDNISISSPQSATQSLRALAGLTLCPNHGIQARGKVTEWSATINCLSPPTQSGSNISSAHTPSPSPSPQPEVTPQSTPGSNISTWTYTSLIRPQQSENRNPNAHTSDGTVVEEVSLLRKEIELLTARIVSLEAGHKETAKDASQWKVSNRSSVRSGLRSAFLGRNNS</sequence>
<keyword evidence="3" id="KW-1185">Reference proteome</keyword>
<organism evidence="2 3">
    <name type="scientific">Zopfia rhizophila CBS 207.26</name>
    <dbReference type="NCBI Taxonomy" id="1314779"/>
    <lineage>
        <taxon>Eukaryota</taxon>
        <taxon>Fungi</taxon>
        <taxon>Dikarya</taxon>
        <taxon>Ascomycota</taxon>
        <taxon>Pezizomycotina</taxon>
        <taxon>Dothideomycetes</taxon>
        <taxon>Dothideomycetes incertae sedis</taxon>
        <taxon>Zopfiaceae</taxon>
        <taxon>Zopfia</taxon>
    </lineage>
</organism>
<reference evidence="2" key="1">
    <citation type="journal article" date="2020" name="Stud. Mycol.">
        <title>101 Dothideomycetes genomes: a test case for predicting lifestyles and emergence of pathogens.</title>
        <authorList>
            <person name="Haridas S."/>
            <person name="Albert R."/>
            <person name="Binder M."/>
            <person name="Bloem J."/>
            <person name="Labutti K."/>
            <person name="Salamov A."/>
            <person name="Andreopoulos B."/>
            <person name="Baker S."/>
            <person name="Barry K."/>
            <person name="Bills G."/>
            <person name="Bluhm B."/>
            <person name="Cannon C."/>
            <person name="Castanera R."/>
            <person name="Culley D."/>
            <person name="Daum C."/>
            <person name="Ezra D."/>
            <person name="Gonzalez J."/>
            <person name="Henrissat B."/>
            <person name="Kuo A."/>
            <person name="Liang C."/>
            <person name="Lipzen A."/>
            <person name="Lutzoni F."/>
            <person name="Magnuson J."/>
            <person name="Mondo S."/>
            <person name="Nolan M."/>
            <person name="Ohm R."/>
            <person name="Pangilinan J."/>
            <person name="Park H.-J."/>
            <person name="Ramirez L."/>
            <person name="Alfaro M."/>
            <person name="Sun H."/>
            <person name="Tritt A."/>
            <person name="Yoshinaga Y."/>
            <person name="Zwiers L.-H."/>
            <person name="Turgeon B."/>
            <person name="Goodwin S."/>
            <person name="Spatafora J."/>
            <person name="Crous P."/>
            <person name="Grigoriev I."/>
        </authorList>
    </citation>
    <scope>NUCLEOTIDE SEQUENCE</scope>
    <source>
        <strain evidence="2">CBS 207.26</strain>
    </source>
</reference>
<dbReference type="OrthoDB" id="3754181at2759"/>
<dbReference type="Proteomes" id="UP000800200">
    <property type="component" value="Unassembled WGS sequence"/>
</dbReference>
<feature type="region of interest" description="Disordered" evidence="1">
    <location>
        <begin position="110"/>
        <end position="146"/>
    </location>
</feature>
<gene>
    <name evidence="2" type="ORF">K469DRAFT_798274</name>
</gene>